<gene>
    <name evidence="8" type="ORF">FMM06_09735</name>
</gene>
<evidence type="ECO:0000256" key="2">
    <source>
        <dbReference type="ARBA" id="ARBA00022676"/>
    </source>
</evidence>
<comment type="subcellular location">
    <subcellularLocation>
        <location evidence="1">Membrane</location>
        <topology evidence="1">Multi-pass membrane protein</topology>
    </subcellularLocation>
</comment>
<keyword evidence="9" id="KW-1185">Reference proteome</keyword>
<dbReference type="Pfam" id="PF13641">
    <property type="entry name" value="Glyco_tranf_2_3"/>
    <property type="match status" value="1"/>
</dbReference>
<keyword evidence="6 7" id="KW-0472">Membrane</keyword>
<dbReference type="AlphaFoldDB" id="A0A552U720"/>
<dbReference type="InterPro" id="IPR050321">
    <property type="entry name" value="Glycosyltr_2/OpgH_subfam"/>
</dbReference>
<dbReference type="Proteomes" id="UP000317894">
    <property type="component" value="Unassembled WGS sequence"/>
</dbReference>
<dbReference type="PANTHER" id="PTHR43867">
    <property type="entry name" value="CELLULOSE SYNTHASE CATALYTIC SUBUNIT A [UDP-FORMING]"/>
    <property type="match status" value="1"/>
</dbReference>
<proteinExistence type="predicted"/>
<evidence type="ECO:0000313" key="9">
    <source>
        <dbReference type="Proteomes" id="UP000317894"/>
    </source>
</evidence>
<comment type="caution">
    <text evidence="8">The sequence shown here is derived from an EMBL/GenBank/DDBJ whole genome shotgun (WGS) entry which is preliminary data.</text>
</comment>
<dbReference type="SUPFAM" id="SSF53448">
    <property type="entry name" value="Nucleotide-diphospho-sugar transferases"/>
    <property type="match status" value="1"/>
</dbReference>
<keyword evidence="5 7" id="KW-1133">Transmembrane helix</keyword>
<dbReference type="EMBL" id="VJWA01000002">
    <property type="protein sequence ID" value="TRW14011.1"/>
    <property type="molecule type" value="Genomic_DNA"/>
</dbReference>
<keyword evidence="3 8" id="KW-0808">Transferase</keyword>
<dbReference type="NCBIfam" id="NF011307">
    <property type="entry name" value="PRK14716.1-5"/>
    <property type="match status" value="1"/>
</dbReference>
<protein>
    <submittedName>
        <fullName evidence="8">Glycosyl transferase family protein</fullName>
    </submittedName>
</protein>
<feature type="transmembrane region" description="Helical" evidence="7">
    <location>
        <begin position="373"/>
        <end position="396"/>
    </location>
</feature>
<dbReference type="GO" id="GO:0016757">
    <property type="term" value="F:glycosyltransferase activity"/>
    <property type="evidence" value="ECO:0007669"/>
    <property type="project" value="UniProtKB-KW"/>
</dbReference>
<dbReference type="GO" id="GO:0016020">
    <property type="term" value="C:membrane"/>
    <property type="evidence" value="ECO:0007669"/>
    <property type="project" value="UniProtKB-SubCell"/>
</dbReference>
<dbReference type="Gene3D" id="3.90.550.10">
    <property type="entry name" value="Spore Coat Polysaccharide Biosynthesis Protein SpsA, Chain A"/>
    <property type="match status" value="1"/>
</dbReference>
<evidence type="ECO:0000256" key="1">
    <source>
        <dbReference type="ARBA" id="ARBA00004141"/>
    </source>
</evidence>
<evidence type="ECO:0000256" key="6">
    <source>
        <dbReference type="ARBA" id="ARBA00023136"/>
    </source>
</evidence>
<dbReference type="InterPro" id="IPR029044">
    <property type="entry name" value="Nucleotide-diphossugar_trans"/>
</dbReference>
<feature type="transmembrane region" description="Helical" evidence="7">
    <location>
        <begin position="20"/>
        <end position="46"/>
    </location>
</feature>
<accession>A0A552U720</accession>
<evidence type="ECO:0000313" key="8">
    <source>
        <dbReference type="EMBL" id="TRW14011.1"/>
    </source>
</evidence>
<organism evidence="8 9">
    <name type="scientific">Glacieibacterium frigidum</name>
    <dbReference type="NCBI Taxonomy" id="2593303"/>
    <lineage>
        <taxon>Bacteria</taxon>
        <taxon>Pseudomonadati</taxon>
        <taxon>Pseudomonadota</taxon>
        <taxon>Alphaproteobacteria</taxon>
        <taxon>Sphingomonadales</taxon>
        <taxon>Sphingosinicellaceae</taxon>
        <taxon>Glacieibacterium</taxon>
    </lineage>
</organism>
<dbReference type="OrthoDB" id="5294733at2"/>
<evidence type="ECO:0000256" key="4">
    <source>
        <dbReference type="ARBA" id="ARBA00022692"/>
    </source>
</evidence>
<keyword evidence="4 7" id="KW-0812">Transmembrane</keyword>
<keyword evidence="2" id="KW-0328">Glycosyltransferase</keyword>
<dbReference type="PANTHER" id="PTHR43867:SF2">
    <property type="entry name" value="CELLULOSE SYNTHASE CATALYTIC SUBUNIT A [UDP-FORMING]"/>
    <property type="match status" value="1"/>
</dbReference>
<evidence type="ECO:0000256" key="7">
    <source>
        <dbReference type="SAM" id="Phobius"/>
    </source>
</evidence>
<evidence type="ECO:0000256" key="3">
    <source>
        <dbReference type="ARBA" id="ARBA00022679"/>
    </source>
</evidence>
<name>A0A552U720_9SPHN</name>
<evidence type="ECO:0000256" key="5">
    <source>
        <dbReference type="ARBA" id="ARBA00022989"/>
    </source>
</evidence>
<reference evidence="8 9" key="1">
    <citation type="submission" date="2019-07" db="EMBL/GenBank/DDBJ databases">
        <title>Novel species isolated from glacier.</title>
        <authorList>
            <person name="Liu Q."/>
            <person name="Xin Y.-H."/>
        </authorList>
    </citation>
    <scope>NUCLEOTIDE SEQUENCE [LARGE SCALE GENOMIC DNA]</scope>
    <source>
        <strain evidence="8 9">LB1R16</strain>
    </source>
</reference>
<sequence>MTDGLILLALFHNATRELLAFAAVGIALCSLDDLFVDAVFLVRLGWRRATVYRRNLRASADSLDPAAPGRFAIIVPAWDEAAVIGAMLRDLTARLDHPAYRVFVGVYPNDPTTAAAVAGVGDPRIEIITCARSGPTTKADCLNHLWRALLADEGRHGRFKAVVLHDAEDVVDALELRVFDHLIPRLGMVQLPVVPLVDARSRWIAGHYMDEFAENHLKDMAVREALGAAVPSAGVACAIERTMLGRIADQAGGEPFDAACLTEDYELGLKIKALGGRGALVRIKGRTGVVATREHFPGDLESALRQKSRWLLGIALGGWDRLGWRSGWADRLMLMRDRKAIVSALLTVIGYVAGLFALIDVALVGAVSGTKGFAPLVAPGSWLATVLAFTSIVLGWRLTMRAVLSGHVNGWREGLRSVPRVVVGNMINALAALRATRRYVSMRRGRSTLVWDKTAHRFPGVP</sequence>
<feature type="transmembrane region" description="Helical" evidence="7">
    <location>
        <begin position="341"/>
        <end position="367"/>
    </location>
</feature>